<dbReference type="EMBL" id="MU157882">
    <property type="protein sequence ID" value="KAF9525615.1"/>
    <property type="molecule type" value="Genomic_DNA"/>
</dbReference>
<reference evidence="8" key="1">
    <citation type="submission" date="2020-11" db="EMBL/GenBank/DDBJ databases">
        <authorList>
            <consortium name="DOE Joint Genome Institute"/>
            <person name="Ahrendt S."/>
            <person name="Riley R."/>
            <person name="Andreopoulos W."/>
            <person name="Labutti K."/>
            <person name="Pangilinan J."/>
            <person name="Ruiz-Duenas F.J."/>
            <person name="Barrasa J.M."/>
            <person name="Sanchez-Garcia M."/>
            <person name="Camarero S."/>
            <person name="Miyauchi S."/>
            <person name="Serrano A."/>
            <person name="Linde D."/>
            <person name="Babiker R."/>
            <person name="Drula E."/>
            <person name="Ayuso-Fernandez I."/>
            <person name="Pacheco R."/>
            <person name="Padilla G."/>
            <person name="Ferreira P."/>
            <person name="Barriuso J."/>
            <person name="Kellner H."/>
            <person name="Castanera R."/>
            <person name="Alfaro M."/>
            <person name="Ramirez L."/>
            <person name="Pisabarro A.G."/>
            <person name="Kuo A."/>
            <person name="Tritt A."/>
            <person name="Lipzen A."/>
            <person name="He G."/>
            <person name="Yan M."/>
            <person name="Ng V."/>
            <person name="Cullen D."/>
            <person name="Martin F."/>
            <person name="Rosso M.-N."/>
            <person name="Henrissat B."/>
            <person name="Hibbett D."/>
            <person name="Martinez A.T."/>
            <person name="Grigoriev I.V."/>
        </authorList>
    </citation>
    <scope>NUCLEOTIDE SEQUENCE</scope>
    <source>
        <strain evidence="8">CBS 506.95</strain>
    </source>
</reference>
<feature type="domain" description="Helicase ATP-binding" evidence="6">
    <location>
        <begin position="398"/>
        <end position="626"/>
    </location>
</feature>
<sequence length="1413" mass="157468">MAYDNAPWCFTTWQQLTGIRDGLFSKDDTKLPVGWTRKDAEDVMRFYEEFSKKRKEDDKIKFSSMRKDDNIFPGRPFFRKWITQQWKNWNIHGRVVQILFANDLHPVTIALAGRSHSLDNWPDARSYLPLAIDAIAIDLLGSESLDSLDRLFGELRPSLQAMVYRTWANARNKVDRAKKNIDRLEQAALEAFSDLDRDHPTKAKIKAVIVKVGRWKAAAETLASADIISKIQEMDAELENLMSGLTGKVTKALSKPKLVKITEQMLRSLASEEDVQDVINLYNEFFSKEPSVDDDDLDQHRGPPLLEFPDDKVDLGMEVEIKMEPQALMEALGLVNGLPFLFNRYRHIGGITAWDVEDDKPYTTPPQEPLETKFLPLNLHWSQLSGVHALVRMIMSETPVNKRFAGALPADDVGLGKTILTIALMAILIDDIIRRKLGQPQAPILGQRPFLCQQEGSPDLPFLVIIPGTLQEQWIRELKICFRNKVVDILPYPSGRAQREIFWSATGPFHTSKHPPSQRIIVAALSGVDQDYKLTRSPSSKFDPKRPLDIPDQISSDQPLLKQTLFGYKFLMIILDEAHNLRNPGPRQQAILSICENASIRLPLTATPLQTSTKDLAAMGRIVGIDYFLKPESLAQERADNATLGKLRRAVSDEDSATDQTDFKAKQEEIARRIQAQFDGKVLRRTIHSCDCYGNQLITIPPYKKIMLEVDLAEWEMTIITELGRQVHETSESTSGIVRVQSKKFYIEYRLGVCWPRHNLTDPFPTFKTLEDWQRRPSTKFDVAARIIRYYLSGDDLPDVYAENGKVVIPSLPANAGASQTTKIVVYQQFPSLTPLLKNVLQLYGILAVNIDGSMSYDQRGVIISAFRNDPHTRVLILSSVGSVGLNLAFAHVILFLDQPWSAQDEKQIRGRVHRQPQSKEVKSIHLLANNTADVLVMDLAEGKKTALNAFLAKYQEDGQALLDSLQGKVSANEEDDMDEEELEAQKKEAKKEAKKKSKGKSKAKTKTEEGVEIEAKPSTKAKTKAKSTSKKASGSGHRYRSVAIISSDEEMAPPPPNQMALLPASASEGMTDASWSEPIPTTEFETDSSLVLSDSVAELTDTDALSLAPVSLSEPEPVVTEVQSQSHPQTPGIRRRRSEFIEPEQDSPELKKKTKRSRLHRKASTSSNDNHAYAGDTDADMEESAQNSEDEFFNPKKNRSSAAYTFFGEVPNASPPRPDLHETVVARQPSAHPTSSAPPMIATKRPRDIPPHVLAAFGRQKPPFRGTPMTPENHPLSAASTKANRPSATQPVEQSQAPSVSARSSTQPAIKAPSFSAPESAQVSSSSKHLKATSSKQPEASSSTGHRRPEFHLPDLPADSPLLNSTAWRRSQDHQEKATERKSAPSRNSSPPPAMVSSKNPFSKKSAKNTGK</sequence>
<feature type="compositionally biased region" description="Basic and acidic residues" evidence="5">
    <location>
        <begin position="1006"/>
        <end position="1018"/>
    </location>
</feature>
<dbReference type="SMART" id="SM00490">
    <property type="entry name" value="HELICc"/>
    <property type="match status" value="1"/>
</dbReference>
<dbReference type="GO" id="GO:0016787">
    <property type="term" value="F:hydrolase activity"/>
    <property type="evidence" value="ECO:0007669"/>
    <property type="project" value="UniProtKB-KW"/>
</dbReference>
<keyword evidence="2 8" id="KW-0378">Hydrolase</keyword>
<dbReference type="Gene3D" id="3.40.50.10810">
    <property type="entry name" value="Tandem AAA-ATPase domain"/>
    <property type="match status" value="1"/>
</dbReference>
<dbReference type="Pfam" id="PF00271">
    <property type="entry name" value="Helicase_C"/>
    <property type="match status" value="1"/>
</dbReference>
<feature type="compositionally biased region" description="Low complexity" evidence="5">
    <location>
        <begin position="1315"/>
        <end position="1337"/>
    </location>
</feature>
<dbReference type="PROSITE" id="PS51192">
    <property type="entry name" value="HELICASE_ATP_BIND_1"/>
    <property type="match status" value="1"/>
</dbReference>
<feature type="region of interest" description="Disordered" evidence="5">
    <location>
        <begin position="970"/>
        <end position="1088"/>
    </location>
</feature>
<feature type="compositionally biased region" description="Basic residues" evidence="5">
    <location>
        <begin position="1020"/>
        <end position="1030"/>
    </location>
</feature>
<feature type="coiled-coil region" evidence="4">
    <location>
        <begin position="167"/>
        <end position="194"/>
    </location>
</feature>
<dbReference type="PROSITE" id="PS51194">
    <property type="entry name" value="HELICASE_CTER"/>
    <property type="match status" value="1"/>
</dbReference>
<evidence type="ECO:0000256" key="5">
    <source>
        <dbReference type="SAM" id="MobiDB-lite"/>
    </source>
</evidence>
<feature type="compositionally biased region" description="Acidic residues" evidence="5">
    <location>
        <begin position="1178"/>
        <end position="1193"/>
    </location>
</feature>
<evidence type="ECO:0000259" key="6">
    <source>
        <dbReference type="PROSITE" id="PS51192"/>
    </source>
</evidence>
<dbReference type="Proteomes" id="UP000807306">
    <property type="component" value="Unassembled WGS sequence"/>
</dbReference>
<feature type="compositionally biased region" description="Basic residues" evidence="5">
    <location>
        <begin position="1153"/>
        <end position="1164"/>
    </location>
</feature>
<evidence type="ECO:0000313" key="8">
    <source>
        <dbReference type="EMBL" id="KAF9525615.1"/>
    </source>
</evidence>
<evidence type="ECO:0000313" key="9">
    <source>
        <dbReference type="Proteomes" id="UP000807306"/>
    </source>
</evidence>
<feature type="compositionally biased region" description="Basic residues" evidence="5">
    <location>
        <begin position="993"/>
        <end position="1005"/>
    </location>
</feature>
<dbReference type="InterPro" id="IPR038718">
    <property type="entry name" value="SNF2-like_sf"/>
</dbReference>
<keyword evidence="4" id="KW-0175">Coiled coil</keyword>
<feature type="compositionally biased region" description="Basic and acidic residues" evidence="5">
    <location>
        <begin position="1371"/>
        <end position="1384"/>
    </location>
</feature>
<dbReference type="SMART" id="SM00487">
    <property type="entry name" value="DEXDc"/>
    <property type="match status" value="1"/>
</dbReference>
<keyword evidence="1" id="KW-0547">Nucleotide-binding</keyword>
<dbReference type="InterPro" id="IPR000330">
    <property type="entry name" value="SNF2_N"/>
</dbReference>
<dbReference type="InterPro" id="IPR027417">
    <property type="entry name" value="P-loop_NTPase"/>
</dbReference>
<dbReference type="SUPFAM" id="SSF52540">
    <property type="entry name" value="P-loop containing nucleoside triphosphate hydrolases"/>
    <property type="match status" value="2"/>
</dbReference>
<dbReference type="Pfam" id="PF00176">
    <property type="entry name" value="SNF2-rel_dom"/>
    <property type="match status" value="1"/>
</dbReference>
<protein>
    <submittedName>
        <fullName evidence="8">P-loop containing nucleoside triphosphate hydrolase protein</fullName>
    </submittedName>
</protein>
<dbReference type="OrthoDB" id="3270319at2759"/>
<comment type="caution">
    <text evidence="8">The sequence shown here is derived from an EMBL/GenBank/DDBJ whole genome shotgun (WGS) entry which is preliminary data.</text>
</comment>
<name>A0A9P6EAR7_9AGAR</name>
<keyword evidence="9" id="KW-1185">Reference proteome</keyword>
<feature type="compositionally biased region" description="Acidic residues" evidence="5">
    <location>
        <begin position="973"/>
        <end position="983"/>
    </location>
</feature>
<feature type="domain" description="Helicase C-terminal" evidence="7">
    <location>
        <begin position="796"/>
        <end position="991"/>
    </location>
</feature>
<dbReference type="GO" id="GO:0005524">
    <property type="term" value="F:ATP binding"/>
    <property type="evidence" value="ECO:0007669"/>
    <property type="project" value="InterPro"/>
</dbReference>
<accession>A0A9P6EAR7</accession>
<organism evidence="8 9">
    <name type="scientific">Crepidotus variabilis</name>
    <dbReference type="NCBI Taxonomy" id="179855"/>
    <lineage>
        <taxon>Eukaryota</taxon>
        <taxon>Fungi</taxon>
        <taxon>Dikarya</taxon>
        <taxon>Basidiomycota</taxon>
        <taxon>Agaricomycotina</taxon>
        <taxon>Agaricomycetes</taxon>
        <taxon>Agaricomycetidae</taxon>
        <taxon>Agaricales</taxon>
        <taxon>Agaricineae</taxon>
        <taxon>Crepidotaceae</taxon>
        <taxon>Crepidotus</taxon>
    </lineage>
</organism>
<feature type="region of interest" description="Disordered" evidence="5">
    <location>
        <begin position="1227"/>
        <end position="1413"/>
    </location>
</feature>
<evidence type="ECO:0000256" key="1">
    <source>
        <dbReference type="ARBA" id="ARBA00022741"/>
    </source>
</evidence>
<proteinExistence type="predicted"/>
<feature type="region of interest" description="Disordered" evidence="5">
    <location>
        <begin position="1107"/>
        <end position="1197"/>
    </location>
</feature>
<feature type="compositionally biased region" description="Polar residues" evidence="5">
    <location>
        <begin position="1279"/>
        <end position="1309"/>
    </location>
</feature>
<evidence type="ECO:0000256" key="4">
    <source>
        <dbReference type="SAM" id="Coils"/>
    </source>
</evidence>
<evidence type="ECO:0000256" key="2">
    <source>
        <dbReference type="ARBA" id="ARBA00022801"/>
    </source>
</evidence>
<dbReference type="InterPro" id="IPR014001">
    <property type="entry name" value="Helicase_ATP-bd"/>
</dbReference>
<evidence type="ECO:0000256" key="3">
    <source>
        <dbReference type="ARBA" id="ARBA00022840"/>
    </source>
</evidence>
<dbReference type="Gene3D" id="3.40.50.300">
    <property type="entry name" value="P-loop containing nucleotide triphosphate hydrolases"/>
    <property type="match status" value="1"/>
</dbReference>
<dbReference type="PANTHER" id="PTHR10799">
    <property type="entry name" value="SNF2/RAD54 HELICASE FAMILY"/>
    <property type="match status" value="1"/>
</dbReference>
<dbReference type="CDD" id="cd18793">
    <property type="entry name" value="SF2_C_SNF"/>
    <property type="match status" value="1"/>
</dbReference>
<keyword evidence="3" id="KW-0067">ATP-binding</keyword>
<dbReference type="InterPro" id="IPR049730">
    <property type="entry name" value="SNF2/RAD54-like_C"/>
</dbReference>
<gene>
    <name evidence="8" type="ORF">CPB83DRAFT_896914</name>
</gene>
<evidence type="ECO:0000259" key="7">
    <source>
        <dbReference type="PROSITE" id="PS51194"/>
    </source>
</evidence>
<dbReference type="InterPro" id="IPR001650">
    <property type="entry name" value="Helicase_C-like"/>
</dbReference>